<proteinExistence type="predicted"/>
<name>A0ACC2Z7A3_9PEZI</name>
<evidence type="ECO:0000313" key="1">
    <source>
        <dbReference type="EMBL" id="KAJ9643530.1"/>
    </source>
</evidence>
<dbReference type="Proteomes" id="UP001172680">
    <property type="component" value="Unassembled WGS sequence"/>
</dbReference>
<accession>A0ACC2Z7A3</accession>
<keyword evidence="2" id="KW-1185">Reference proteome</keyword>
<gene>
    <name evidence="1" type="ORF">H2199_004209</name>
</gene>
<comment type="caution">
    <text evidence="1">The sequence shown here is derived from an EMBL/GenBank/DDBJ whole genome shotgun (WGS) entry which is preliminary data.</text>
</comment>
<protein>
    <submittedName>
        <fullName evidence="1">Uncharacterized protein</fullName>
    </submittedName>
</protein>
<reference evidence="1" key="1">
    <citation type="submission" date="2022-10" db="EMBL/GenBank/DDBJ databases">
        <title>Culturing micro-colonial fungi from biological soil crusts in the Mojave desert and describing Neophaeococcomyces mojavensis, and introducing the new genera and species Taxawa tesnikishii.</title>
        <authorList>
            <person name="Kurbessoian T."/>
            <person name="Stajich J.E."/>
        </authorList>
    </citation>
    <scope>NUCLEOTIDE SEQUENCE</scope>
    <source>
        <strain evidence="1">JES_115</strain>
    </source>
</reference>
<sequence>MVATDTQDMERTPLLQAHEEAVDGDDERKPYISRLRGFAIGSFVFILIFLQACNISLLTTTQGLIAADYDAFSEVSWFTSTYLIAMSSVTPLGGRLSRIFSPRAYITASACISALGVLVTAFAPTLAVFLVGRGITGVGAAGVLSVVIILVLELASEKRRGLFIGLINSGMTIGVSLGAVIAGAMAPKLGWRIVFWVQVPILLLAGFGIFAALPQASKKVEHPDKPPKRSIAGQLSRIDYLGAVLLVSFVVLFLYALSAHVVHPLYIVVSLLLLALFVLVESKYATEPFIPVTVLKSRGTLLSCLATLGMMAARWSVLFYTPVYAIAISTPSSSVTAYVIATFLNGLVTGASLNYTLAHLLHLAPKSLHIIVTPLLAMFRGFAGSFGSAIGGGIFARSLKSTLERGFAENGLLSRGSLIRTLMGSPVTVQGLTGVEKEVAVHGYVVAIRALFVAGAILALVAGVVQAGTGWKGHEDLPEEEERLFQSIHGSSHFTYENWKMDPVDKAFDFFKDQPRILQSVLSCDIVTGFNSVGPPTSYDLLSDWADSAEQPAELASQMANVLSKMPQLKTLRLTLPTCPDVHIQRFRSSIQTTDVRLTSVRALIAGSECHFLVDYCPDVETIAAADSPWDHRAGGSLMHLVKAAGKAEHMRHFEMAARWKPELLWAIHAAMPNLQSLALTFDGMSSTLQGLLSALYRFEGLRSLSLAPAPNMGASLYWLLPYYPTFKPRMWTPKWMMEGWTARALFDGCKSLGEV</sequence>
<evidence type="ECO:0000313" key="2">
    <source>
        <dbReference type="Proteomes" id="UP001172680"/>
    </source>
</evidence>
<organism evidence="1 2">
    <name type="scientific">Coniosporium tulheliwenetii</name>
    <dbReference type="NCBI Taxonomy" id="3383036"/>
    <lineage>
        <taxon>Eukaryota</taxon>
        <taxon>Fungi</taxon>
        <taxon>Dikarya</taxon>
        <taxon>Ascomycota</taxon>
        <taxon>Pezizomycotina</taxon>
        <taxon>Dothideomycetes</taxon>
        <taxon>Dothideomycetes incertae sedis</taxon>
        <taxon>Coniosporium</taxon>
    </lineage>
</organism>
<dbReference type="EMBL" id="JAPDRP010000011">
    <property type="protein sequence ID" value="KAJ9643530.1"/>
    <property type="molecule type" value="Genomic_DNA"/>
</dbReference>